<dbReference type="Pfam" id="PF04212">
    <property type="entry name" value="MIT"/>
    <property type="match status" value="1"/>
</dbReference>
<dbReference type="InterPro" id="IPR036181">
    <property type="entry name" value="MIT_dom_sf"/>
</dbReference>
<keyword evidence="4" id="KW-0788">Thiol protease</keyword>
<protein>
    <submittedName>
        <fullName evidence="7">Cysteine proteinase</fullName>
    </submittedName>
</protein>
<dbReference type="SUPFAM" id="SSF49758">
    <property type="entry name" value="Calpain large subunit, middle domain (domain III)"/>
    <property type="match status" value="2"/>
</dbReference>
<comment type="caution">
    <text evidence="7">The sequence shown here is derived from an EMBL/GenBank/DDBJ whole genome shotgun (WGS) entry which is preliminary data.</text>
</comment>
<dbReference type="PANTHER" id="PTHR46143">
    <property type="entry name" value="CALPAIN-7"/>
    <property type="match status" value="1"/>
</dbReference>
<keyword evidence="2" id="KW-0645">Protease</keyword>
<dbReference type="GO" id="GO:0006508">
    <property type="term" value="P:proteolysis"/>
    <property type="evidence" value="ECO:0007669"/>
    <property type="project" value="UniProtKB-KW"/>
</dbReference>
<organism evidence="7 8">
    <name type="scientific">Phanerochaete sordida</name>
    <dbReference type="NCBI Taxonomy" id="48140"/>
    <lineage>
        <taxon>Eukaryota</taxon>
        <taxon>Fungi</taxon>
        <taxon>Dikarya</taxon>
        <taxon>Basidiomycota</taxon>
        <taxon>Agaricomycotina</taxon>
        <taxon>Agaricomycetes</taxon>
        <taxon>Polyporales</taxon>
        <taxon>Phanerochaetaceae</taxon>
        <taxon>Phanerochaete</taxon>
    </lineage>
</organism>
<dbReference type="Pfam" id="PF01067">
    <property type="entry name" value="Calpain_III"/>
    <property type="match status" value="1"/>
</dbReference>
<proteinExistence type="inferred from homology"/>
<dbReference type="InterPro" id="IPR036213">
    <property type="entry name" value="Calpain_III_sf"/>
</dbReference>
<dbReference type="Gene3D" id="2.60.120.380">
    <property type="match status" value="2"/>
</dbReference>
<evidence type="ECO:0000313" key="7">
    <source>
        <dbReference type="EMBL" id="GJE94253.1"/>
    </source>
</evidence>
<dbReference type="Pfam" id="PF00648">
    <property type="entry name" value="Peptidase_C2"/>
    <property type="match status" value="1"/>
</dbReference>
<dbReference type="InterPro" id="IPR022683">
    <property type="entry name" value="Calpain_III"/>
</dbReference>
<dbReference type="SMART" id="SM00230">
    <property type="entry name" value="CysPc"/>
    <property type="match status" value="1"/>
</dbReference>
<evidence type="ECO:0000313" key="8">
    <source>
        <dbReference type="Proteomes" id="UP000703269"/>
    </source>
</evidence>
<dbReference type="Proteomes" id="UP000703269">
    <property type="component" value="Unassembled WGS sequence"/>
</dbReference>
<evidence type="ECO:0000256" key="3">
    <source>
        <dbReference type="ARBA" id="ARBA00022801"/>
    </source>
</evidence>
<dbReference type="PROSITE" id="PS50203">
    <property type="entry name" value="CALPAIN_CAT"/>
    <property type="match status" value="1"/>
</dbReference>
<dbReference type="PANTHER" id="PTHR46143:SF1">
    <property type="entry name" value="CALPAIN-7"/>
    <property type="match status" value="1"/>
</dbReference>
<dbReference type="SUPFAM" id="SSF116846">
    <property type="entry name" value="MIT domain"/>
    <property type="match status" value="1"/>
</dbReference>
<keyword evidence="3" id="KW-0378">Hydrolase</keyword>
<evidence type="ECO:0000256" key="4">
    <source>
        <dbReference type="ARBA" id="ARBA00022807"/>
    </source>
</evidence>
<reference evidence="7 8" key="1">
    <citation type="submission" date="2021-08" db="EMBL/GenBank/DDBJ databases">
        <title>Draft Genome Sequence of Phanerochaete sordida strain YK-624.</title>
        <authorList>
            <person name="Mori T."/>
            <person name="Dohra H."/>
            <person name="Suzuki T."/>
            <person name="Kawagishi H."/>
            <person name="Hirai H."/>
        </authorList>
    </citation>
    <scope>NUCLEOTIDE SEQUENCE [LARGE SCALE GENOMIC DNA]</scope>
    <source>
        <strain evidence="7 8">YK-624</strain>
    </source>
</reference>
<feature type="domain" description="Calpain catalytic" evidence="6">
    <location>
        <begin position="134"/>
        <end position="405"/>
    </location>
</feature>
<dbReference type="InterPro" id="IPR051297">
    <property type="entry name" value="PalB/RIM13"/>
</dbReference>
<sequence length="813" mass="89003">MSSRGTSSQEAQTLYTRATRAELSGDFSLAFKLYVKSAEEFLHLSRTASDASVRGKWKAEAAKALGRAEKIKAKKDVAPVVSDPFSEREQQLVLQKSSVVNGRTYPVWTGPGSSQRTDLTQPGLSEEQQRLSASWRKPVAADGTVCSSVDSLLPEDVTQHIVSDCSFCASIAVCIAHNRAFGTKLAVSSLYPQDSDGLPTADDIHSVRIMFNGALRRVDIDADLPCHPDGSTMCISTGAKRELWPALLEKAYMKLMGGYEFPGSLSSTDLYTLTGWIPEHVEIASQHFERERTWKRLSSAFSQGRCMGTLGTGAELRQHAIDSIPLLPAHSYAIIDIVDHEDERTLVLLDPWEEPVIAQDGIGDGEPDVSKLSLEDSDREASRIYRVSWDEACILFDGIYFSWDPQMFSHHLNFHGTWKKDSSAQDALPSHRQLDLRLSLDQPATGDTEVWILLTRHTVDTKRSGEFISLSANDPGSTSLDVLKGEYTNNTQMLVRATASEDVISLTASYDGPYDDVGFTVTAYASVPVFWKTETFTLPYTEKATGAFIAGKNAGGNPALPTFMTNPQYHLRLHPDDSAAKTGRDKKVRTRLSLHGDRRVPLNILAVWSNGQRIADFAQNDVACSSGAYNYGYASVSKELRAGDYTVVVSAFDSRHLGPFILNVECGARFELKPIPQEGAGMFCKPIRGEWTAETAAGAPQFERYKRNPVYELKLSAQSQVLIRLQLSDRNPNVSLNATLFQLKNDGTLGSLVATSGPYAETVCGVALGPVTAQAGSYAIIPSTFNPGVCMPFRLLVYTSTSSTSVNLVTLSR</sequence>
<dbReference type="InterPro" id="IPR001300">
    <property type="entry name" value="Peptidase_C2_calpain_cat"/>
</dbReference>
<gene>
    <name evidence="7" type="ORF">PsYK624_104220</name>
</gene>
<dbReference type="Gene3D" id="3.90.70.10">
    <property type="entry name" value="Cysteine proteinases"/>
    <property type="match status" value="1"/>
</dbReference>
<evidence type="ECO:0000259" key="6">
    <source>
        <dbReference type="PROSITE" id="PS50203"/>
    </source>
</evidence>
<dbReference type="OrthoDB" id="167576at2759"/>
<dbReference type="AlphaFoldDB" id="A0A9P3GG18"/>
<evidence type="ECO:0000256" key="5">
    <source>
        <dbReference type="PROSITE-ProRule" id="PRU00239"/>
    </source>
</evidence>
<dbReference type="Gene3D" id="1.20.58.80">
    <property type="entry name" value="Phosphotransferase system, lactose/cellobiose-type IIA subunit"/>
    <property type="match status" value="1"/>
</dbReference>
<comment type="caution">
    <text evidence="5">Lacks conserved residue(s) required for the propagation of feature annotation.</text>
</comment>
<dbReference type="SUPFAM" id="SSF54001">
    <property type="entry name" value="Cysteine proteinases"/>
    <property type="match status" value="1"/>
</dbReference>
<evidence type="ECO:0000256" key="2">
    <source>
        <dbReference type="ARBA" id="ARBA00022670"/>
    </source>
</evidence>
<accession>A0A9P3GG18</accession>
<dbReference type="InterPro" id="IPR022682">
    <property type="entry name" value="Calpain_domain_III"/>
</dbReference>
<dbReference type="EMBL" id="BPQB01000038">
    <property type="protein sequence ID" value="GJE94253.1"/>
    <property type="molecule type" value="Genomic_DNA"/>
</dbReference>
<dbReference type="GO" id="GO:0004198">
    <property type="term" value="F:calcium-dependent cysteine-type endopeptidase activity"/>
    <property type="evidence" value="ECO:0007669"/>
    <property type="project" value="InterPro"/>
</dbReference>
<dbReference type="InterPro" id="IPR007330">
    <property type="entry name" value="MIT_dom"/>
</dbReference>
<evidence type="ECO:0000256" key="1">
    <source>
        <dbReference type="ARBA" id="ARBA00010193"/>
    </source>
</evidence>
<comment type="similarity">
    <text evidence="1">Belongs to the peptidase C2 family. PalB/RIM13 subfamily.</text>
</comment>
<dbReference type="InterPro" id="IPR038765">
    <property type="entry name" value="Papain-like_cys_pep_sf"/>
</dbReference>
<name>A0A9P3GG18_9APHY</name>
<dbReference type="SMART" id="SM00720">
    <property type="entry name" value="calpain_III"/>
    <property type="match status" value="2"/>
</dbReference>
<keyword evidence="8" id="KW-1185">Reference proteome</keyword>